<name>A0ACC2TNX8_9FUNG</name>
<gene>
    <name evidence="1" type="primary">PDB1</name>
    <name evidence="1" type="ORF">DSO57_1026767</name>
</gene>
<dbReference type="Proteomes" id="UP001165960">
    <property type="component" value="Unassembled WGS sequence"/>
</dbReference>
<dbReference type="EMBL" id="QTSX02002288">
    <property type="protein sequence ID" value="KAJ9076388.1"/>
    <property type="molecule type" value="Genomic_DNA"/>
</dbReference>
<keyword evidence="1" id="KW-0670">Pyruvate</keyword>
<sequence>MFKALHSVAKVTRTNGMVARNFSVSAAAKSGQTMTVRDALNSAIEEEMILDDKVFLLGEEVAQYNGAYKVSKGLLDKFGAKRVIDTPITEMGFAGLAVGAALEGLKPICEFMTFNFSMQAIDHVVNSAAKTFYMSGGIVKCPIVFRGPNGAAAGVGAQHSQCFAAWYGSVPGLKVVSPWSAEDAKGLLKAAIRDPNPVVFLENELLYGVSFPVSDEVLSKDFVLPIGKAKVEREGSDITIVAHSLCVGQSMEAAEILAKEGIKAEVVNLRSIRPLDIDTIITSVKKTNHLITVEGGWPMFGVGSEISAQIMESEAFDHLDAPVQRVTGADIPMPYANNLEKLALPTVEIIAKVARSSLSKK</sequence>
<dbReference type="EC" id="1.2.4.1" evidence="1"/>
<organism evidence="1 2">
    <name type="scientific">Entomophthora muscae</name>
    <dbReference type="NCBI Taxonomy" id="34485"/>
    <lineage>
        <taxon>Eukaryota</taxon>
        <taxon>Fungi</taxon>
        <taxon>Fungi incertae sedis</taxon>
        <taxon>Zoopagomycota</taxon>
        <taxon>Entomophthoromycotina</taxon>
        <taxon>Entomophthoromycetes</taxon>
        <taxon>Entomophthorales</taxon>
        <taxon>Entomophthoraceae</taxon>
        <taxon>Entomophthora</taxon>
    </lineage>
</organism>
<comment type="caution">
    <text evidence="1">The sequence shown here is derived from an EMBL/GenBank/DDBJ whole genome shotgun (WGS) entry which is preliminary data.</text>
</comment>
<evidence type="ECO:0000313" key="1">
    <source>
        <dbReference type="EMBL" id="KAJ9076388.1"/>
    </source>
</evidence>
<keyword evidence="2" id="KW-1185">Reference proteome</keyword>
<keyword evidence="1" id="KW-0560">Oxidoreductase</keyword>
<reference evidence="1" key="1">
    <citation type="submission" date="2022-04" db="EMBL/GenBank/DDBJ databases">
        <title>Genome of the entomopathogenic fungus Entomophthora muscae.</title>
        <authorList>
            <person name="Elya C."/>
            <person name="Lovett B.R."/>
            <person name="Lee E."/>
            <person name="Macias A.M."/>
            <person name="Hajek A.E."/>
            <person name="De Bivort B.L."/>
            <person name="Kasson M.T."/>
            <person name="De Fine Licht H.H."/>
            <person name="Stajich J.E."/>
        </authorList>
    </citation>
    <scope>NUCLEOTIDE SEQUENCE</scope>
    <source>
        <strain evidence="1">Berkeley</strain>
    </source>
</reference>
<evidence type="ECO:0000313" key="2">
    <source>
        <dbReference type="Proteomes" id="UP001165960"/>
    </source>
</evidence>
<protein>
    <submittedName>
        <fullName evidence="1">Pyruvate dehydrogenase E1, beta subunit</fullName>
        <ecNumber evidence="1">1.2.4.1</ecNumber>
    </submittedName>
</protein>
<proteinExistence type="predicted"/>
<accession>A0ACC2TNX8</accession>